<evidence type="ECO:0000313" key="2">
    <source>
        <dbReference type="EMBL" id="MDC0716222.1"/>
    </source>
</evidence>
<name>A0ABT5DUW6_9BACT</name>
<keyword evidence="3" id="KW-1185">Reference proteome</keyword>
<dbReference type="RefSeq" id="WP_272084669.1">
    <property type="nucleotide sequence ID" value="NZ_JAQNDL010000001.1"/>
</dbReference>
<gene>
    <name evidence="2" type="ORF">POL25_04925</name>
</gene>
<dbReference type="EMBL" id="JAQNDL010000001">
    <property type="protein sequence ID" value="MDC0716222.1"/>
    <property type="molecule type" value="Genomic_DNA"/>
</dbReference>
<dbReference type="Proteomes" id="UP001221686">
    <property type="component" value="Unassembled WGS sequence"/>
</dbReference>
<organism evidence="2 3">
    <name type="scientific">Nannocystis bainbridge</name>
    <dbReference type="NCBI Taxonomy" id="2995303"/>
    <lineage>
        <taxon>Bacteria</taxon>
        <taxon>Pseudomonadati</taxon>
        <taxon>Myxococcota</taxon>
        <taxon>Polyangia</taxon>
        <taxon>Nannocystales</taxon>
        <taxon>Nannocystaceae</taxon>
        <taxon>Nannocystis</taxon>
    </lineage>
</organism>
<evidence type="ECO:0000313" key="3">
    <source>
        <dbReference type="Proteomes" id="UP001221686"/>
    </source>
</evidence>
<feature type="compositionally biased region" description="Polar residues" evidence="1">
    <location>
        <begin position="227"/>
        <end position="251"/>
    </location>
</feature>
<accession>A0ABT5DUW6</accession>
<evidence type="ECO:0000256" key="1">
    <source>
        <dbReference type="SAM" id="MobiDB-lite"/>
    </source>
</evidence>
<protein>
    <submittedName>
        <fullName evidence="2">Uncharacterized protein</fullName>
    </submittedName>
</protein>
<reference evidence="2 3" key="1">
    <citation type="submission" date="2022-11" db="EMBL/GenBank/DDBJ databases">
        <title>Minimal conservation of predation-associated metabolite biosynthetic gene clusters underscores biosynthetic potential of Myxococcota including descriptions for ten novel species: Archangium lansinium sp. nov., Myxococcus landrumus sp. nov., Nannocystis bai.</title>
        <authorList>
            <person name="Ahearne A."/>
            <person name="Stevens C."/>
            <person name="Dowd S."/>
        </authorList>
    </citation>
    <scope>NUCLEOTIDE SEQUENCE [LARGE SCALE GENOMIC DNA]</scope>
    <source>
        <strain evidence="2 3">BB15-2</strain>
    </source>
</reference>
<proteinExistence type="predicted"/>
<sequence>MQLPLAQLLRAYIRAFSARPDVSIIDAAFAAPLTAEERAGLPLPPELDVFAETLGGVEFTWMFEQDKHNPDQSKGENGGHLAIPSIRNFAWHPRPSGVRGNFAARAVLDSMTPEGIGWWIHRADESPKQARTAFEDANDCTLKPMDSLKAYLTMGARYAFVWYWQAGTGTGRGYYDRLRGASVPLNTSTAKIEARLVDVGLLPEEAAGLYKWLGASVVLLLHRDGSRTTPNTTSSSEKPPANTTKDSAITNATTAKATGEKTAKKPAAAKATAEKTAKKPAAAAKATAEKLAAGKTGKKTA</sequence>
<feature type="region of interest" description="Disordered" evidence="1">
    <location>
        <begin position="225"/>
        <end position="301"/>
    </location>
</feature>
<comment type="caution">
    <text evidence="2">The sequence shown here is derived from an EMBL/GenBank/DDBJ whole genome shotgun (WGS) entry which is preliminary data.</text>
</comment>
<feature type="compositionally biased region" description="Low complexity" evidence="1">
    <location>
        <begin position="279"/>
        <end position="295"/>
    </location>
</feature>